<reference evidence="1 2" key="1">
    <citation type="submission" date="2016-10" db="EMBL/GenBank/DDBJ databases">
        <title>Arsenicibacter rosenii gen. nov., sp. nov., an efficient arsenic-methylating bacterium isolated from an arsenic-contaminated paddy soil.</title>
        <authorList>
            <person name="Huang K."/>
        </authorList>
    </citation>
    <scope>NUCLEOTIDE SEQUENCE [LARGE SCALE GENOMIC DNA]</scope>
    <source>
        <strain evidence="1 2">SM-1</strain>
    </source>
</reference>
<accession>A0A1S2VEF8</accession>
<organism evidence="1 2">
    <name type="scientific">Arsenicibacter rosenii</name>
    <dbReference type="NCBI Taxonomy" id="1750698"/>
    <lineage>
        <taxon>Bacteria</taxon>
        <taxon>Pseudomonadati</taxon>
        <taxon>Bacteroidota</taxon>
        <taxon>Cytophagia</taxon>
        <taxon>Cytophagales</taxon>
        <taxon>Spirosomataceae</taxon>
        <taxon>Arsenicibacter</taxon>
    </lineage>
</organism>
<gene>
    <name evidence="1" type="ORF">BLX24_21595</name>
</gene>
<keyword evidence="2" id="KW-1185">Reference proteome</keyword>
<sequence>MFAVTGWGGRGTMLSHDLSNVSSHDLMKLRAELLKLEFKKALDLPFLRELDAKEGTLSYTTQDSSEEPTYLVYRIPLHLARSNFNRIASLLKPYMAPEQYTWKPLSP</sequence>
<proteinExistence type="predicted"/>
<dbReference type="AlphaFoldDB" id="A0A1S2VEF8"/>
<protein>
    <submittedName>
        <fullName evidence="1">Uncharacterized protein</fullName>
    </submittedName>
</protein>
<comment type="caution">
    <text evidence="1">The sequence shown here is derived from an EMBL/GenBank/DDBJ whole genome shotgun (WGS) entry which is preliminary data.</text>
</comment>
<evidence type="ECO:0000313" key="2">
    <source>
        <dbReference type="Proteomes" id="UP000181790"/>
    </source>
</evidence>
<dbReference type="EMBL" id="MORL01000015">
    <property type="protein sequence ID" value="OIN57147.1"/>
    <property type="molecule type" value="Genomic_DNA"/>
</dbReference>
<evidence type="ECO:0000313" key="1">
    <source>
        <dbReference type="EMBL" id="OIN57147.1"/>
    </source>
</evidence>
<name>A0A1S2VEF8_9BACT</name>
<dbReference type="Proteomes" id="UP000181790">
    <property type="component" value="Unassembled WGS sequence"/>
</dbReference>